<evidence type="ECO:0000259" key="4">
    <source>
        <dbReference type="PROSITE" id="PS50075"/>
    </source>
</evidence>
<dbReference type="SUPFAM" id="SSF56801">
    <property type="entry name" value="Acetyl-CoA synthetase-like"/>
    <property type="match status" value="1"/>
</dbReference>
<name>A0A2T0TGQ2_9PSEU</name>
<dbReference type="GO" id="GO:0072330">
    <property type="term" value="P:monocarboxylic acid biosynthetic process"/>
    <property type="evidence" value="ECO:0007669"/>
    <property type="project" value="UniProtKB-ARBA"/>
</dbReference>
<dbReference type="InterPro" id="IPR000873">
    <property type="entry name" value="AMP-dep_synth/lig_dom"/>
</dbReference>
<dbReference type="SUPFAM" id="SSF47336">
    <property type="entry name" value="ACP-like"/>
    <property type="match status" value="1"/>
</dbReference>
<dbReference type="GO" id="GO:0044550">
    <property type="term" value="P:secondary metabolite biosynthetic process"/>
    <property type="evidence" value="ECO:0007669"/>
    <property type="project" value="TreeGrafter"/>
</dbReference>
<dbReference type="PROSITE" id="PS00455">
    <property type="entry name" value="AMP_BINDING"/>
    <property type="match status" value="1"/>
</dbReference>
<sequence>MTTTSRDTGAATDRRGHLMTAGEWRNATITDLFDEQVRRRPDAVALRFDGVDMTYAELDRRADLLGRHLRSLGVVTESPVGVFIERSFEMVVALVAILKAGGAYLPLHPTEAPDRFRDMLQQAGTRVLLTHGRLADRVPEIDATVVNLDGGIEEVVLDGPLEPGTGPDNLAYVCYTSGSTGRPKGVAVRHRGVVRLVQSDDYASLTSDETFLQLCWLTFDPSAFEIWGSLLNGARLVVYRPGPLSLDDLAETIVRERITTLWMTTGLFHRMVDTQLESFRGLRQMLAGGDALSPTHINNLLTAYPDLLVVNGYGPTEDTCFTSCHAMTDLVGDTVPIGRAVTDTRLYVLDENLQPVPDGEWGLLYTSGSGLARGYIGRPRITAERFLPDPFHAGERMYSIGDVVRLNDKGVLEFRGRIDDQVKINGYRVELGEVAAVLTGLPELKEAVVLAREDVMPGRKVLVAYVMPVGENERLVQELRVALHDKLPRYMHPSVIIELDAFPLTRGSKIDRRALPAPDRQPRLVDNDYEAPRTPLEGLLADLLADALALQEVGVHDDFFELGGDSLVATDLLAQIRAVLGVELRAVLFFEDATVAGLAEMVESTSPGLVGAGTE</sequence>
<dbReference type="PROSITE" id="PS00012">
    <property type="entry name" value="PHOSPHOPANTETHEINE"/>
    <property type="match status" value="1"/>
</dbReference>
<dbReference type="InterPro" id="IPR045851">
    <property type="entry name" value="AMP-bd_C_sf"/>
</dbReference>
<dbReference type="AlphaFoldDB" id="A0A2T0TGQ2"/>
<dbReference type="GO" id="GO:0031177">
    <property type="term" value="F:phosphopantetheine binding"/>
    <property type="evidence" value="ECO:0007669"/>
    <property type="project" value="InterPro"/>
</dbReference>
<evidence type="ECO:0000256" key="2">
    <source>
        <dbReference type="ARBA" id="ARBA00022450"/>
    </source>
</evidence>
<comment type="caution">
    <text evidence="5">The sequence shown here is derived from an EMBL/GenBank/DDBJ whole genome shotgun (WGS) entry which is preliminary data.</text>
</comment>
<dbReference type="PANTHER" id="PTHR45527">
    <property type="entry name" value="NONRIBOSOMAL PEPTIDE SYNTHETASE"/>
    <property type="match status" value="1"/>
</dbReference>
<evidence type="ECO:0000313" key="5">
    <source>
        <dbReference type="EMBL" id="PRY44803.1"/>
    </source>
</evidence>
<dbReference type="InterPro" id="IPR020845">
    <property type="entry name" value="AMP-binding_CS"/>
</dbReference>
<accession>A0A2T0TGQ2</accession>
<dbReference type="InterPro" id="IPR006162">
    <property type="entry name" value="Ppantetheine_attach_site"/>
</dbReference>
<dbReference type="OrthoDB" id="2472181at2"/>
<dbReference type="NCBIfam" id="TIGR01733">
    <property type="entry name" value="AA-adenyl-dom"/>
    <property type="match status" value="1"/>
</dbReference>
<dbReference type="InterPro" id="IPR036736">
    <property type="entry name" value="ACP-like_sf"/>
</dbReference>
<dbReference type="InterPro" id="IPR010071">
    <property type="entry name" value="AA_adenyl_dom"/>
</dbReference>
<dbReference type="Pfam" id="PF00501">
    <property type="entry name" value="AMP-binding"/>
    <property type="match status" value="1"/>
</dbReference>
<dbReference type="Pfam" id="PF13193">
    <property type="entry name" value="AMP-binding_C"/>
    <property type="match status" value="1"/>
</dbReference>
<keyword evidence="3" id="KW-0597">Phosphoprotein</keyword>
<dbReference type="PANTHER" id="PTHR45527:SF1">
    <property type="entry name" value="FATTY ACID SYNTHASE"/>
    <property type="match status" value="1"/>
</dbReference>
<dbReference type="CDD" id="cd12117">
    <property type="entry name" value="A_NRPS_Srf_like"/>
    <property type="match status" value="1"/>
</dbReference>
<reference evidence="5 6" key="1">
    <citation type="submission" date="2018-03" db="EMBL/GenBank/DDBJ databases">
        <title>Genomic Encyclopedia of Archaeal and Bacterial Type Strains, Phase II (KMG-II): from individual species to whole genera.</title>
        <authorList>
            <person name="Goeker M."/>
        </authorList>
    </citation>
    <scope>NUCLEOTIDE SEQUENCE [LARGE SCALE GENOMIC DNA]</scope>
    <source>
        <strain evidence="5 6">DSM 44720</strain>
    </source>
</reference>
<evidence type="ECO:0000256" key="3">
    <source>
        <dbReference type="ARBA" id="ARBA00022553"/>
    </source>
</evidence>
<evidence type="ECO:0000256" key="1">
    <source>
        <dbReference type="ARBA" id="ARBA00001957"/>
    </source>
</evidence>
<dbReference type="GO" id="GO:0043041">
    <property type="term" value="P:amino acid activation for nonribosomal peptide biosynthetic process"/>
    <property type="evidence" value="ECO:0007669"/>
    <property type="project" value="TreeGrafter"/>
</dbReference>
<dbReference type="Gene3D" id="3.30.300.30">
    <property type="match status" value="1"/>
</dbReference>
<dbReference type="Gene3D" id="1.10.1200.10">
    <property type="entry name" value="ACP-like"/>
    <property type="match status" value="1"/>
</dbReference>
<dbReference type="InterPro" id="IPR025110">
    <property type="entry name" value="AMP-bd_C"/>
</dbReference>
<dbReference type="Gene3D" id="3.40.50.980">
    <property type="match status" value="2"/>
</dbReference>
<dbReference type="InterPro" id="IPR009081">
    <property type="entry name" value="PP-bd_ACP"/>
</dbReference>
<keyword evidence="2" id="KW-0596">Phosphopantetheine</keyword>
<keyword evidence="6" id="KW-1185">Reference proteome</keyword>
<dbReference type="FunFam" id="1.10.1200.10:FF:000016">
    <property type="entry name" value="Non-ribosomal peptide synthase"/>
    <property type="match status" value="1"/>
</dbReference>
<dbReference type="Proteomes" id="UP000239494">
    <property type="component" value="Unassembled WGS sequence"/>
</dbReference>
<dbReference type="GO" id="GO:0005737">
    <property type="term" value="C:cytoplasm"/>
    <property type="evidence" value="ECO:0007669"/>
    <property type="project" value="TreeGrafter"/>
</dbReference>
<dbReference type="SMART" id="SM00823">
    <property type="entry name" value="PKS_PP"/>
    <property type="match status" value="1"/>
</dbReference>
<feature type="domain" description="Carrier" evidence="4">
    <location>
        <begin position="531"/>
        <end position="606"/>
    </location>
</feature>
<dbReference type="PROSITE" id="PS50075">
    <property type="entry name" value="CARRIER"/>
    <property type="match status" value="1"/>
</dbReference>
<dbReference type="Pfam" id="PF00550">
    <property type="entry name" value="PP-binding"/>
    <property type="match status" value="1"/>
</dbReference>
<gene>
    <name evidence="5" type="ORF">CLV43_102368</name>
</gene>
<dbReference type="InterPro" id="IPR020806">
    <property type="entry name" value="PKS_PP-bd"/>
</dbReference>
<protein>
    <submittedName>
        <fullName evidence="5">Amino acid adenylation domain-containing protein</fullName>
    </submittedName>
</protein>
<evidence type="ECO:0000313" key="6">
    <source>
        <dbReference type="Proteomes" id="UP000239494"/>
    </source>
</evidence>
<dbReference type="Gene3D" id="2.30.38.10">
    <property type="entry name" value="Luciferase, Domain 3"/>
    <property type="match status" value="1"/>
</dbReference>
<organism evidence="5 6">
    <name type="scientific">Umezawaea tangerina</name>
    <dbReference type="NCBI Taxonomy" id="84725"/>
    <lineage>
        <taxon>Bacteria</taxon>
        <taxon>Bacillati</taxon>
        <taxon>Actinomycetota</taxon>
        <taxon>Actinomycetes</taxon>
        <taxon>Pseudonocardiales</taxon>
        <taxon>Pseudonocardiaceae</taxon>
        <taxon>Umezawaea</taxon>
    </lineage>
</organism>
<proteinExistence type="predicted"/>
<dbReference type="EMBL" id="PVTF01000002">
    <property type="protein sequence ID" value="PRY44803.1"/>
    <property type="molecule type" value="Genomic_DNA"/>
</dbReference>
<comment type="cofactor">
    <cofactor evidence="1">
        <name>pantetheine 4'-phosphate</name>
        <dbReference type="ChEBI" id="CHEBI:47942"/>
    </cofactor>
</comment>
<dbReference type="FunFam" id="3.40.50.980:FF:000001">
    <property type="entry name" value="Non-ribosomal peptide synthetase"/>
    <property type="match status" value="1"/>
</dbReference>